<reference evidence="2 3" key="3">
    <citation type="journal article" name="Genome Announc.">
        <title>Improved Draft Genome Sequence of Clostridium pasteurianum Strain ATCC 6013 (DSM 525) Using a Hybrid Next-Generation Sequencing Approach.</title>
        <authorList>
            <person name="Pyne M.E."/>
            <person name="Utturkar S."/>
            <person name="Brown S.D."/>
            <person name="Moo-Young M."/>
            <person name="Chung D.A."/>
            <person name="Chou C.P."/>
        </authorList>
    </citation>
    <scope>NUCLEOTIDE SEQUENCE [LARGE SCALE GENOMIC DNA]</scope>
    <source>
        <strain evidence="2 3">ATCC 6013</strain>
    </source>
</reference>
<dbReference type="PATRIC" id="fig|1262449.3.peg.740"/>
<dbReference type="GeneID" id="93074395"/>
<reference evidence="2" key="2">
    <citation type="submission" date="2015-10" db="EMBL/GenBank/DDBJ databases">
        <title>Improved Draft Genome Sequence of Clostridium pasteurianum Strain ATCC 6013 (DSM 525) Using a Hybrid Next-Generation Sequencing Approach.</title>
        <authorList>
            <person name="Pyne M.E."/>
            <person name="Utturkar S.M."/>
            <person name="Brown S.D."/>
            <person name="Moo-Young M."/>
            <person name="Chung D.A."/>
            <person name="Chou P.C."/>
        </authorList>
    </citation>
    <scope>NUCLEOTIDE SEQUENCE</scope>
    <source>
        <strain evidence="2">ATCC 6013</strain>
    </source>
</reference>
<evidence type="ECO:0000313" key="4">
    <source>
        <dbReference type="Proteomes" id="UP000030905"/>
    </source>
</evidence>
<accession>A0A0H3JA77</accession>
<gene>
    <name evidence="1" type="ORF">CLPA_c22500</name>
    <name evidence="2" type="ORF">CP6013_00929</name>
</gene>
<evidence type="ECO:0000313" key="3">
    <source>
        <dbReference type="Proteomes" id="UP000028042"/>
    </source>
</evidence>
<dbReference type="Pfam" id="PF14196">
    <property type="entry name" value="ATC_hydrolase"/>
    <property type="match status" value="1"/>
</dbReference>
<organism evidence="1 4">
    <name type="scientific">Clostridium pasteurianum DSM 525 = ATCC 6013</name>
    <dbReference type="NCBI Taxonomy" id="1262449"/>
    <lineage>
        <taxon>Bacteria</taxon>
        <taxon>Bacillati</taxon>
        <taxon>Bacillota</taxon>
        <taxon>Clostridia</taxon>
        <taxon>Eubacteriales</taxon>
        <taxon>Clostridiaceae</taxon>
        <taxon>Clostridium</taxon>
    </lineage>
</organism>
<name>A0A0H3JA77_CLOPA</name>
<sequence length="236" mass="27515">MGKKDNIHCSIEHHAVLFAIFAKYTIEQFKEKGEEIIYNCVENYGRERGKRMAERTIANGDSLDFINSQAYGEWAAEKGQMEFGIVNLEPEYITNVTRCEWCENWKKYNLLDHGKYYCVNIDSAVFNGYNENFHMKATSDLSFGADCCEFHWGNAMTEEDIKKLTKKKEELGSSFTRNFDFHTAHLLYSISKTLKNELGEEGQLITDKVLDKYTELFGKDYLSVLYGQYDDKWNRP</sequence>
<dbReference type="eggNOG" id="ENOG503364S">
    <property type="taxonomic scope" value="Bacteria"/>
</dbReference>
<dbReference type="Proteomes" id="UP000028042">
    <property type="component" value="Unassembled WGS sequence"/>
</dbReference>
<dbReference type="GO" id="GO:0016787">
    <property type="term" value="F:hydrolase activity"/>
    <property type="evidence" value="ECO:0007669"/>
    <property type="project" value="UniProtKB-KW"/>
</dbReference>
<dbReference type="RefSeq" id="WP_003441685.1">
    <property type="nucleotide sequence ID" value="NZ_ANZB01000002.1"/>
</dbReference>
<proteinExistence type="predicted"/>
<keyword evidence="4" id="KW-1185">Reference proteome</keyword>
<dbReference type="EMBL" id="CP009268">
    <property type="protein sequence ID" value="AJA52308.1"/>
    <property type="molecule type" value="Genomic_DNA"/>
</dbReference>
<reference evidence="1 4" key="1">
    <citation type="journal article" date="2015" name="Genome Announc.">
        <title>Complete Genome Sequence of the Nitrogen-Fixing and Solvent-Producing Clostridium pasteurianum DSM 525.</title>
        <authorList>
            <person name="Poehlein A."/>
            <person name="Grosse-Honebrink A."/>
            <person name="Zhang Y."/>
            <person name="Minton N.P."/>
            <person name="Daniel R."/>
        </authorList>
    </citation>
    <scope>NUCLEOTIDE SEQUENCE [LARGE SCALE GENOMIC DNA]</scope>
    <source>
        <strain evidence="1">DSM 525</strain>
        <strain evidence="4">DSM 525 / ATCC 6013</strain>
    </source>
</reference>
<dbReference type="KEGG" id="cpae:CPAST_c22500"/>
<protein>
    <submittedName>
        <fullName evidence="2">L-2-amino-thiazoline-4-carboxylic acid hydrolase</fullName>
    </submittedName>
</protein>
<evidence type="ECO:0000313" key="2">
    <source>
        <dbReference type="EMBL" id="KRU11682.1"/>
    </source>
</evidence>
<dbReference type="InterPro" id="IPR026002">
    <property type="entry name" value="ATC_hydrolase-like"/>
</dbReference>
<dbReference type="KEGG" id="cpat:CLPA_c22500"/>
<dbReference type="Proteomes" id="UP000030905">
    <property type="component" value="Chromosome"/>
</dbReference>
<keyword evidence="2" id="KW-0378">Hydrolase</keyword>
<dbReference type="EMBL" id="JPGY02000001">
    <property type="protein sequence ID" value="KRU11682.1"/>
    <property type="molecule type" value="Genomic_DNA"/>
</dbReference>
<evidence type="ECO:0000313" key="1">
    <source>
        <dbReference type="EMBL" id="AJA52308.1"/>
    </source>
</evidence>
<dbReference type="AlphaFoldDB" id="A0A0H3JA77"/>